<dbReference type="EMBL" id="JANBVO010000001">
    <property type="protein sequence ID" value="KAJ9157833.1"/>
    <property type="molecule type" value="Genomic_DNA"/>
</dbReference>
<keyword evidence="3" id="KW-1185">Reference proteome</keyword>
<organism evidence="2 3">
    <name type="scientific">Pleurostoma richardsiae</name>
    <dbReference type="NCBI Taxonomy" id="41990"/>
    <lineage>
        <taxon>Eukaryota</taxon>
        <taxon>Fungi</taxon>
        <taxon>Dikarya</taxon>
        <taxon>Ascomycota</taxon>
        <taxon>Pezizomycotina</taxon>
        <taxon>Sordariomycetes</taxon>
        <taxon>Sordariomycetidae</taxon>
        <taxon>Calosphaeriales</taxon>
        <taxon>Pleurostomataceae</taxon>
        <taxon>Pleurostoma</taxon>
    </lineage>
</organism>
<sequence>MTDQPDLPLQAHTPQSQPSASTPNSAEPLATSTRIPINPRSSNPAIAAWNTRKFQEEYELARSKFTDKRFDIRDYHDPLLPRAPSELPKGMTAERAQHLRDLKAKIESSRV</sequence>
<dbReference type="Proteomes" id="UP001174694">
    <property type="component" value="Unassembled WGS sequence"/>
</dbReference>
<evidence type="ECO:0000313" key="2">
    <source>
        <dbReference type="EMBL" id="KAJ9157833.1"/>
    </source>
</evidence>
<reference evidence="2" key="1">
    <citation type="submission" date="2022-07" db="EMBL/GenBank/DDBJ databases">
        <title>Fungi with potential for degradation of polypropylene.</title>
        <authorList>
            <person name="Gostincar C."/>
        </authorList>
    </citation>
    <scope>NUCLEOTIDE SEQUENCE</scope>
    <source>
        <strain evidence="2">EXF-13308</strain>
    </source>
</reference>
<feature type="region of interest" description="Disordered" evidence="1">
    <location>
        <begin position="1"/>
        <end position="44"/>
    </location>
</feature>
<comment type="caution">
    <text evidence="2">The sequence shown here is derived from an EMBL/GenBank/DDBJ whole genome shotgun (WGS) entry which is preliminary data.</text>
</comment>
<evidence type="ECO:0000256" key="1">
    <source>
        <dbReference type="SAM" id="MobiDB-lite"/>
    </source>
</evidence>
<protein>
    <submittedName>
        <fullName evidence="2">Uncharacterized protein</fullName>
    </submittedName>
</protein>
<name>A0AA38RTI0_9PEZI</name>
<proteinExistence type="predicted"/>
<accession>A0AA38RTI0</accession>
<dbReference type="AlphaFoldDB" id="A0AA38RTI0"/>
<evidence type="ECO:0000313" key="3">
    <source>
        <dbReference type="Proteomes" id="UP001174694"/>
    </source>
</evidence>
<gene>
    <name evidence="2" type="ORF">NKR23_g55</name>
</gene>
<feature type="compositionally biased region" description="Polar residues" evidence="1">
    <location>
        <begin position="12"/>
        <end position="44"/>
    </location>
</feature>